<evidence type="ECO:0000256" key="4">
    <source>
        <dbReference type="ARBA" id="ARBA00022722"/>
    </source>
</evidence>
<gene>
    <name evidence="12" type="primary">LOC118270976</name>
</gene>
<evidence type="ECO:0000256" key="8">
    <source>
        <dbReference type="SAM" id="MobiDB-lite"/>
    </source>
</evidence>
<comment type="similarity">
    <text evidence="3">Belongs to the HARBI1 family.</text>
</comment>
<keyword evidence="4" id="KW-0540">Nuclease</keyword>
<name>A0A9R0DRK4_SPOFR</name>
<dbReference type="GO" id="GO:0005634">
    <property type="term" value="C:nucleus"/>
    <property type="evidence" value="ECO:0007669"/>
    <property type="project" value="UniProtKB-SubCell"/>
</dbReference>
<protein>
    <submittedName>
        <fullName evidence="12">Nuclease HARBI1</fullName>
    </submittedName>
</protein>
<dbReference type="GeneID" id="118270976"/>
<dbReference type="RefSeq" id="XP_050552277.1">
    <property type="nucleotide sequence ID" value="XM_050696320.1"/>
</dbReference>
<feature type="region of interest" description="Disordered" evidence="8">
    <location>
        <begin position="318"/>
        <end position="340"/>
    </location>
</feature>
<evidence type="ECO:0000256" key="5">
    <source>
        <dbReference type="ARBA" id="ARBA00022723"/>
    </source>
</evidence>
<dbReference type="Proteomes" id="UP000829999">
    <property type="component" value="Chromosome 10"/>
</dbReference>
<dbReference type="OrthoDB" id="7434799at2759"/>
<organism evidence="11 12">
    <name type="scientific">Spodoptera frugiperda</name>
    <name type="common">Fall armyworm</name>
    <dbReference type="NCBI Taxonomy" id="7108"/>
    <lineage>
        <taxon>Eukaryota</taxon>
        <taxon>Metazoa</taxon>
        <taxon>Ecdysozoa</taxon>
        <taxon>Arthropoda</taxon>
        <taxon>Hexapoda</taxon>
        <taxon>Insecta</taxon>
        <taxon>Pterygota</taxon>
        <taxon>Neoptera</taxon>
        <taxon>Endopterygota</taxon>
        <taxon>Lepidoptera</taxon>
        <taxon>Glossata</taxon>
        <taxon>Ditrysia</taxon>
        <taxon>Noctuoidea</taxon>
        <taxon>Noctuidae</taxon>
        <taxon>Amphipyrinae</taxon>
        <taxon>Spodoptera</taxon>
    </lineage>
</organism>
<evidence type="ECO:0000259" key="10">
    <source>
        <dbReference type="Pfam" id="PF26138"/>
    </source>
</evidence>
<keyword evidence="5" id="KW-0479">Metal-binding</keyword>
<dbReference type="GO" id="GO:0046872">
    <property type="term" value="F:metal ion binding"/>
    <property type="evidence" value="ECO:0007669"/>
    <property type="project" value="UniProtKB-KW"/>
</dbReference>
<comment type="subcellular location">
    <subcellularLocation>
        <location evidence="2">Nucleus</location>
    </subcellularLocation>
</comment>
<accession>A0A9R0DRK4</accession>
<evidence type="ECO:0000313" key="12">
    <source>
        <dbReference type="RefSeq" id="XP_050552277.1"/>
    </source>
</evidence>
<dbReference type="GO" id="GO:0016787">
    <property type="term" value="F:hydrolase activity"/>
    <property type="evidence" value="ECO:0007669"/>
    <property type="project" value="UniProtKB-KW"/>
</dbReference>
<dbReference type="Pfam" id="PF26138">
    <property type="entry name" value="DUF8040"/>
    <property type="match status" value="1"/>
</dbReference>
<evidence type="ECO:0000256" key="2">
    <source>
        <dbReference type="ARBA" id="ARBA00004123"/>
    </source>
</evidence>
<dbReference type="Pfam" id="PF13359">
    <property type="entry name" value="DDE_Tnp_4"/>
    <property type="match status" value="1"/>
</dbReference>
<evidence type="ECO:0000259" key="9">
    <source>
        <dbReference type="Pfam" id="PF13359"/>
    </source>
</evidence>
<evidence type="ECO:0000313" key="11">
    <source>
        <dbReference type="Proteomes" id="UP000829999"/>
    </source>
</evidence>
<dbReference type="PANTHER" id="PTHR22930:SF289">
    <property type="entry name" value="DDE TNP4 DOMAIN-CONTAINING PROTEIN-RELATED"/>
    <property type="match status" value="1"/>
</dbReference>
<evidence type="ECO:0000256" key="6">
    <source>
        <dbReference type="ARBA" id="ARBA00022801"/>
    </source>
</evidence>
<evidence type="ECO:0000256" key="3">
    <source>
        <dbReference type="ARBA" id="ARBA00006958"/>
    </source>
</evidence>
<keyword evidence="6" id="KW-0378">Hydrolase</keyword>
<dbReference type="PANTHER" id="PTHR22930">
    <property type="match status" value="1"/>
</dbReference>
<feature type="domain" description="DUF8040" evidence="10">
    <location>
        <begin position="28"/>
        <end position="114"/>
    </location>
</feature>
<sequence length="358" mass="41015">MHSLRLFWSANNEAALQRRQTRLDRRKLDEIVNIPDLEFVHRFRLDKQTFRSLCDDLRHLTSLKGTREISLQLKVLCTLSFLATGSYQRIVGLSQHLVQRTASRCIRQVVDALSHPAIINKWIVFPRSPQQRAQIRLEFQRRFRIPGVVGCIDCTHIALVKPSEDEHLYFNRKGYHSLNVQMVCDSNLKIINVNSKFGGATHDSFIWASSRMESFMRELHQNGEQVWLLGDSGYPQRPWLMTPILNAVPGSVEDTYTQRHVQARDCIERCFGLLKSHWRCLLRHRTLHYHPTVNGNIVLACCVLHNMALEANLPSPPVMEVEDDAQHNNASDSVGAASNQSELLQGRAALSNLLSRLN</sequence>
<feature type="domain" description="DDE Tnp4" evidence="9">
    <location>
        <begin position="152"/>
        <end position="306"/>
    </location>
</feature>
<keyword evidence="11" id="KW-1185">Reference proteome</keyword>
<comment type="cofactor">
    <cofactor evidence="1">
        <name>a divalent metal cation</name>
        <dbReference type="ChEBI" id="CHEBI:60240"/>
    </cofactor>
</comment>
<dbReference type="AlphaFoldDB" id="A0A9R0DRK4"/>
<dbReference type="InterPro" id="IPR058353">
    <property type="entry name" value="DUF8040"/>
</dbReference>
<dbReference type="InterPro" id="IPR027806">
    <property type="entry name" value="HARBI1_dom"/>
</dbReference>
<reference evidence="12" key="1">
    <citation type="submission" date="2025-08" db="UniProtKB">
        <authorList>
            <consortium name="RefSeq"/>
        </authorList>
    </citation>
    <scope>IDENTIFICATION</scope>
    <source>
        <tissue evidence="12">Whole larval tissue</tissue>
    </source>
</reference>
<proteinExistence type="inferred from homology"/>
<keyword evidence="7" id="KW-0539">Nucleus</keyword>
<dbReference type="InterPro" id="IPR045249">
    <property type="entry name" value="HARBI1-like"/>
</dbReference>
<feature type="compositionally biased region" description="Polar residues" evidence="8">
    <location>
        <begin position="327"/>
        <end position="340"/>
    </location>
</feature>
<dbReference type="GO" id="GO:0004518">
    <property type="term" value="F:nuclease activity"/>
    <property type="evidence" value="ECO:0007669"/>
    <property type="project" value="UniProtKB-KW"/>
</dbReference>
<evidence type="ECO:0000256" key="1">
    <source>
        <dbReference type="ARBA" id="ARBA00001968"/>
    </source>
</evidence>
<evidence type="ECO:0000256" key="7">
    <source>
        <dbReference type="ARBA" id="ARBA00023242"/>
    </source>
</evidence>